<evidence type="ECO:0000256" key="9">
    <source>
        <dbReference type="ARBA" id="ARBA00023053"/>
    </source>
</evidence>
<dbReference type="FunFam" id="3.30.360.10:FF:000005">
    <property type="entry name" value="Homoserine dehydrogenase"/>
    <property type="match status" value="1"/>
</dbReference>
<name>A0A4U1MDQ0_9BACL</name>
<protein>
    <recommendedName>
        <fullName evidence="5 12">Homoserine dehydrogenase</fullName>
        <ecNumber evidence="4 12">1.1.1.3</ecNumber>
    </recommendedName>
</protein>
<dbReference type="PANTHER" id="PTHR43331:SF1">
    <property type="entry name" value="HOMOSERINE DEHYDROGENASE"/>
    <property type="match status" value="1"/>
</dbReference>
<dbReference type="InterPro" id="IPR005106">
    <property type="entry name" value="Asp/hSer_DH_NAD-bd"/>
</dbReference>
<dbReference type="SUPFAM" id="SSF51735">
    <property type="entry name" value="NAD(P)-binding Rossmann-fold domains"/>
    <property type="match status" value="1"/>
</dbReference>
<evidence type="ECO:0000256" key="6">
    <source>
        <dbReference type="ARBA" id="ARBA00022605"/>
    </source>
</evidence>
<feature type="domain" description="Homoserine dehydrogenase catalytic" evidence="14">
    <location>
        <begin position="141"/>
        <end position="319"/>
    </location>
</feature>
<evidence type="ECO:0000259" key="14">
    <source>
        <dbReference type="Pfam" id="PF00742"/>
    </source>
</evidence>
<dbReference type="InterPro" id="IPR001342">
    <property type="entry name" value="HDH_cat"/>
</dbReference>
<dbReference type="GO" id="GO:0050661">
    <property type="term" value="F:NADP binding"/>
    <property type="evidence" value="ECO:0007669"/>
    <property type="project" value="InterPro"/>
</dbReference>
<accession>A0A4U1MDQ0</accession>
<dbReference type="GO" id="GO:0009086">
    <property type="term" value="P:methionine biosynthetic process"/>
    <property type="evidence" value="ECO:0007669"/>
    <property type="project" value="UniProtKB-KW"/>
</dbReference>
<dbReference type="UniPathway" id="UPA00051">
    <property type="reaction ID" value="UER00465"/>
</dbReference>
<dbReference type="GO" id="GO:0004412">
    <property type="term" value="F:homoserine dehydrogenase activity"/>
    <property type="evidence" value="ECO:0007669"/>
    <property type="project" value="UniProtKB-EC"/>
</dbReference>
<comment type="caution">
    <text evidence="16">The sequence shown here is derived from an EMBL/GenBank/DDBJ whole genome shotgun (WGS) entry which is preliminary data.</text>
</comment>
<dbReference type="GO" id="GO:0009088">
    <property type="term" value="P:threonine biosynthetic process"/>
    <property type="evidence" value="ECO:0007669"/>
    <property type="project" value="UniProtKB-UniPathway"/>
</dbReference>
<evidence type="ECO:0000256" key="5">
    <source>
        <dbReference type="ARBA" id="ARBA00013376"/>
    </source>
</evidence>
<comment type="catalytic activity">
    <reaction evidence="11">
        <text>L-homoserine + NADP(+) = L-aspartate 4-semialdehyde + NADPH + H(+)</text>
        <dbReference type="Rhea" id="RHEA:15761"/>
        <dbReference type="ChEBI" id="CHEBI:15378"/>
        <dbReference type="ChEBI" id="CHEBI:57476"/>
        <dbReference type="ChEBI" id="CHEBI:57783"/>
        <dbReference type="ChEBI" id="CHEBI:58349"/>
        <dbReference type="ChEBI" id="CHEBI:537519"/>
        <dbReference type="EC" id="1.1.1.3"/>
    </reaction>
    <physiologicalReaction direction="right-to-left" evidence="11">
        <dbReference type="Rhea" id="RHEA:15763"/>
    </physiologicalReaction>
</comment>
<dbReference type="PROSITE" id="PS01042">
    <property type="entry name" value="HOMOSER_DHGENASE"/>
    <property type="match status" value="1"/>
</dbReference>
<dbReference type="Proteomes" id="UP000310541">
    <property type="component" value="Unassembled WGS sequence"/>
</dbReference>
<feature type="domain" description="Aspartate/homoserine dehydrogenase NAD-binding" evidence="15">
    <location>
        <begin position="15"/>
        <end position="133"/>
    </location>
</feature>
<dbReference type="Pfam" id="PF03447">
    <property type="entry name" value="NAD_binding_3"/>
    <property type="match status" value="1"/>
</dbReference>
<comment type="pathway">
    <text evidence="1 12">Amino-acid biosynthesis; L-threonine biosynthesis; L-threonine from L-aspartate: step 3/5.</text>
</comment>
<dbReference type="OrthoDB" id="9808167at2"/>
<dbReference type="EC" id="1.1.1.3" evidence="4 12"/>
<evidence type="ECO:0000256" key="10">
    <source>
        <dbReference type="ARBA" id="ARBA00023167"/>
    </source>
</evidence>
<evidence type="ECO:0000259" key="15">
    <source>
        <dbReference type="Pfam" id="PF03447"/>
    </source>
</evidence>
<dbReference type="InterPro" id="IPR019811">
    <property type="entry name" value="HDH_CS"/>
</dbReference>
<dbReference type="InterPro" id="IPR036291">
    <property type="entry name" value="NAD(P)-bd_dom_sf"/>
</dbReference>
<comment type="pathway">
    <text evidence="2 12">Amino-acid biosynthesis; L-methionine biosynthesis via de novo pathway; L-homoserine from L-aspartate: step 3/3.</text>
</comment>
<keyword evidence="12" id="KW-0521">NADP</keyword>
<keyword evidence="6 12" id="KW-0028">Amino-acid biosynthesis</keyword>
<evidence type="ECO:0000256" key="1">
    <source>
        <dbReference type="ARBA" id="ARBA00005056"/>
    </source>
</evidence>
<dbReference type="Pfam" id="PF00742">
    <property type="entry name" value="Homoserine_dh"/>
    <property type="match status" value="1"/>
</dbReference>
<keyword evidence="7 12" id="KW-0791">Threonine biosynthesis</keyword>
<evidence type="ECO:0000313" key="16">
    <source>
        <dbReference type="EMBL" id="TKD69329.1"/>
    </source>
</evidence>
<dbReference type="UniPathway" id="UPA00050">
    <property type="reaction ID" value="UER00063"/>
</dbReference>
<evidence type="ECO:0000256" key="8">
    <source>
        <dbReference type="ARBA" id="ARBA00023002"/>
    </source>
</evidence>
<evidence type="ECO:0000256" key="7">
    <source>
        <dbReference type="ARBA" id="ARBA00022697"/>
    </source>
</evidence>
<evidence type="ECO:0000256" key="13">
    <source>
        <dbReference type="RuleBase" id="RU004171"/>
    </source>
</evidence>
<evidence type="ECO:0000256" key="11">
    <source>
        <dbReference type="ARBA" id="ARBA00048841"/>
    </source>
</evidence>
<keyword evidence="10 12" id="KW-0486">Methionine biosynthesis</keyword>
<evidence type="ECO:0000256" key="4">
    <source>
        <dbReference type="ARBA" id="ARBA00013213"/>
    </source>
</evidence>
<reference evidence="16 17" key="1">
    <citation type="submission" date="2019-04" db="EMBL/GenBank/DDBJ databases">
        <title>Genome sequence of Bacillus hwajinpoensis strain Y2.</title>
        <authorList>
            <person name="Fair J.L."/>
            <person name="Maclea K.S."/>
        </authorList>
    </citation>
    <scope>NUCLEOTIDE SEQUENCE [LARGE SCALE GENOMIC DNA]</scope>
    <source>
        <strain evidence="16 17">Y2</strain>
    </source>
</reference>
<dbReference type="SUPFAM" id="SSF55347">
    <property type="entry name" value="Glyceraldehyde-3-phosphate dehydrogenase-like, C-terminal domain"/>
    <property type="match status" value="1"/>
</dbReference>
<evidence type="ECO:0000256" key="3">
    <source>
        <dbReference type="ARBA" id="ARBA00006753"/>
    </source>
</evidence>
<proteinExistence type="inferred from homology"/>
<evidence type="ECO:0000256" key="12">
    <source>
        <dbReference type="RuleBase" id="RU000579"/>
    </source>
</evidence>
<dbReference type="EMBL" id="SWFM01000004">
    <property type="protein sequence ID" value="TKD69329.1"/>
    <property type="molecule type" value="Genomic_DNA"/>
</dbReference>
<dbReference type="Gene3D" id="3.40.50.720">
    <property type="entry name" value="NAD(P)-binding Rossmann-like Domain"/>
    <property type="match status" value="1"/>
</dbReference>
<evidence type="ECO:0000256" key="2">
    <source>
        <dbReference type="ARBA" id="ARBA00005062"/>
    </source>
</evidence>
<gene>
    <name evidence="16" type="ORF">FBF83_15155</name>
</gene>
<dbReference type="AlphaFoldDB" id="A0A4U1MDQ0"/>
<keyword evidence="8 12" id="KW-0560">Oxidoreductase</keyword>
<dbReference type="PANTHER" id="PTHR43331">
    <property type="entry name" value="HOMOSERINE DEHYDROGENASE"/>
    <property type="match status" value="1"/>
</dbReference>
<sequence>MEVKSVETLHVALIGFGTVGKGIYESIEEQREQLESLLGKKVSIDAILIKDGDLEREVDNKIMLTTNVEDLLSLPQLDVVFEAIIGVEPARTYLAKFIEKGCHVVTANKELLAHKGKELRSLATKHKVGLRYEAAVAASIPILSTLREGLKSNQIQEINGILNGTSNFILSELQREGISFEQALNEAKEKGYAEADPTNDIEGWDAFYKILILSDIVYGEQPEWERIIRKGINEVTSADIKKAEALGFRIKHIASLTSTVDGPVISVEPVAVTSSHPFFHITGVNNALQVSGNLAGSITLNGPGAGAYPTASAMIEDLLSLYRNSSEGVFYSRSQENKSEVDDWLLLGDIPEELMIELLPLSEKDAYYASGKRSDIESYLEQKPFLKLYPIKGPIEKSDISNLALV</sequence>
<keyword evidence="9" id="KW-0915">Sodium</keyword>
<organism evidence="16 17">
    <name type="scientific">Guptibacillus hwajinpoensis</name>
    <dbReference type="NCBI Taxonomy" id="208199"/>
    <lineage>
        <taxon>Bacteria</taxon>
        <taxon>Bacillati</taxon>
        <taxon>Bacillota</taxon>
        <taxon>Bacilli</taxon>
        <taxon>Bacillales</taxon>
        <taxon>Guptibacillaceae</taxon>
        <taxon>Guptibacillus</taxon>
    </lineage>
</organism>
<dbReference type="NCBIfam" id="NF004976">
    <property type="entry name" value="PRK06349.1"/>
    <property type="match status" value="1"/>
</dbReference>
<comment type="similarity">
    <text evidence="3 13">Belongs to the homoserine dehydrogenase family.</text>
</comment>
<dbReference type="Gene3D" id="3.30.360.10">
    <property type="entry name" value="Dihydrodipicolinate Reductase, domain 2"/>
    <property type="match status" value="1"/>
</dbReference>
<evidence type="ECO:0000313" key="17">
    <source>
        <dbReference type="Proteomes" id="UP000310541"/>
    </source>
</evidence>